<feature type="transmembrane region" description="Helical" evidence="1">
    <location>
        <begin position="341"/>
        <end position="358"/>
    </location>
</feature>
<dbReference type="Gene3D" id="3.30.450.20">
    <property type="entry name" value="PAS domain"/>
    <property type="match status" value="1"/>
</dbReference>
<dbReference type="InterPro" id="IPR035919">
    <property type="entry name" value="EAL_sf"/>
</dbReference>
<feature type="domain" description="PAS" evidence="2">
    <location>
        <begin position="405"/>
        <end position="441"/>
    </location>
</feature>
<gene>
    <name evidence="5" type="ORF">PSQ39_13930</name>
</gene>
<sequence>MALSDSTRTDHWLDRFLLALSIYVLPLGVLMFSAWALVFWPHIYPESNSESLRFKVAAADTAWNQEQALKQLSQQTETSLYDTHLSERPVWFQLDIPVRGSLGPGTLEFPSRHASQITCWDRRSMNLLGRASHHASVGNMVSSRGGFALQLSDQSANTQLLCQVDFVGPAKLTAQLWHQSAWTVAVREFEHNSGLLNGGLLVLAVFILITAALTRSHLHLLFAVWLVINLRMASLSAGWDLAWLERMIPPDLIGRSRLLTVTLFFVVGVTLFSNLLRQELVATRQIGRIRLIQLVCLPLLLLSTFMSFEHFLPLVWVSTTLCGAALLYLLLRVLTYSRTPVVLWYSASIAITLVASLYEIASAALGQKSLLGTVNSVTAALSSSLLASLAIAAQMRQENRQRQEAQAALQHTFEVIPIGLFTLDLEGQFLSANPAMMALLGPALLEPGSNQWTSYFSPDSWLRLTHMVGTQVGAELEIESRRDSRNPSSNKFLVKATLARDRIEGSLEDITERARATAHLQFLAHHDPLTKLLNRSGIHEALEAALSDPQARGQVSVAFIDLDRFKLINHIYGNAAGDEVLRQISQRLSNLLSGDMQLGRVGGDEFLLVIPQTRASHATLICQGMVNSIRTRPIKVGDRAFQVRGSIGLIEVAPGTAYKDAISTADRACRDAKASGGDHLVVFERHSRIFLEHEAEMKLVEQLSATSGAPEGLYLEMQPIMSLSEPYQTLNFEVLLRARDAAGELVPTPRLIAAAEFSGRMGVIDRWVISETLNWLSAHLPELHKTLFVCVNLSGASLNDERFVQDVFELLHRHRDIASRLCLEITESIALHDLENTRRFIDGVRAVGAKVALDDFGAGYTSFSYLKDLPADLLKIDGSFIVNMNKHPANIAIVEAIVNLARNLGMKTIAEWAEDAATVQTLTEIGVDYVQGFAIARSQAPARILEKHSAADFIQDPALKSYLSHQEGQPQGLLLPKFH</sequence>
<dbReference type="Gene3D" id="3.20.20.450">
    <property type="entry name" value="EAL domain"/>
    <property type="match status" value="1"/>
</dbReference>
<dbReference type="RefSeq" id="WP_273927418.1">
    <property type="nucleotide sequence ID" value="NZ_JAQSIO010000004.1"/>
</dbReference>
<dbReference type="Gene3D" id="3.30.70.270">
    <property type="match status" value="1"/>
</dbReference>
<dbReference type="InterPro" id="IPR001633">
    <property type="entry name" value="EAL_dom"/>
</dbReference>
<dbReference type="NCBIfam" id="TIGR00254">
    <property type="entry name" value="GGDEF"/>
    <property type="match status" value="1"/>
</dbReference>
<feature type="transmembrane region" description="Helical" evidence="1">
    <location>
        <begin position="220"/>
        <end position="239"/>
    </location>
</feature>
<feature type="domain" description="GGDEF" evidence="4">
    <location>
        <begin position="553"/>
        <end position="685"/>
    </location>
</feature>
<dbReference type="SMART" id="SM00267">
    <property type="entry name" value="GGDEF"/>
    <property type="match status" value="1"/>
</dbReference>
<dbReference type="PROSITE" id="PS50887">
    <property type="entry name" value="GGDEF"/>
    <property type="match status" value="1"/>
</dbReference>
<dbReference type="SUPFAM" id="SSF55073">
    <property type="entry name" value="Nucleotide cyclase"/>
    <property type="match status" value="1"/>
</dbReference>
<accession>A0ABT5MIL1</accession>
<name>A0ABT5MIL1_9BURK</name>
<dbReference type="PANTHER" id="PTHR44757">
    <property type="entry name" value="DIGUANYLATE CYCLASE DGCP"/>
    <property type="match status" value="1"/>
</dbReference>
<feature type="domain" description="EAL" evidence="3">
    <location>
        <begin position="696"/>
        <end position="952"/>
    </location>
</feature>
<dbReference type="SUPFAM" id="SSF55785">
    <property type="entry name" value="PYP-like sensor domain (PAS domain)"/>
    <property type="match status" value="1"/>
</dbReference>
<dbReference type="PANTHER" id="PTHR44757:SF2">
    <property type="entry name" value="BIOFILM ARCHITECTURE MAINTENANCE PROTEIN MBAA"/>
    <property type="match status" value="1"/>
</dbReference>
<feature type="transmembrane region" description="Helical" evidence="1">
    <location>
        <begin position="289"/>
        <end position="308"/>
    </location>
</feature>
<dbReference type="Pfam" id="PF00990">
    <property type="entry name" value="GGDEF"/>
    <property type="match status" value="1"/>
</dbReference>
<dbReference type="InterPro" id="IPR052155">
    <property type="entry name" value="Biofilm_reg_signaling"/>
</dbReference>
<dbReference type="InterPro" id="IPR043128">
    <property type="entry name" value="Rev_trsase/Diguanyl_cyclase"/>
</dbReference>
<feature type="transmembrane region" description="Helical" evidence="1">
    <location>
        <begin position="314"/>
        <end position="334"/>
    </location>
</feature>
<dbReference type="InterPro" id="IPR000014">
    <property type="entry name" value="PAS"/>
</dbReference>
<feature type="transmembrane region" description="Helical" evidence="1">
    <location>
        <begin position="259"/>
        <end position="277"/>
    </location>
</feature>
<dbReference type="SUPFAM" id="SSF141868">
    <property type="entry name" value="EAL domain-like"/>
    <property type="match status" value="1"/>
</dbReference>
<evidence type="ECO:0000313" key="6">
    <source>
        <dbReference type="Proteomes" id="UP001528672"/>
    </source>
</evidence>
<comment type="caution">
    <text evidence="5">The sequence shown here is derived from an EMBL/GenBank/DDBJ whole genome shotgun (WGS) entry which is preliminary data.</text>
</comment>
<evidence type="ECO:0000256" key="1">
    <source>
        <dbReference type="SAM" id="Phobius"/>
    </source>
</evidence>
<dbReference type="PROSITE" id="PS50112">
    <property type="entry name" value="PAS"/>
    <property type="match status" value="1"/>
</dbReference>
<keyword evidence="6" id="KW-1185">Reference proteome</keyword>
<dbReference type="InterPro" id="IPR029787">
    <property type="entry name" value="Nucleotide_cyclase"/>
</dbReference>
<evidence type="ECO:0000259" key="2">
    <source>
        <dbReference type="PROSITE" id="PS50112"/>
    </source>
</evidence>
<evidence type="ECO:0000259" key="3">
    <source>
        <dbReference type="PROSITE" id="PS50883"/>
    </source>
</evidence>
<organism evidence="5 6">
    <name type="scientific">Curvibacter microcysteis</name>
    <dbReference type="NCBI Taxonomy" id="3026419"/>
    <lineage>
        <taxon>Bacteria</taxon>
        <taxon>Pseudomonadati</taxon>
        <taxon>Pseudomonadota</taxon>
        <taxon>Betaproteobacteria</taxon>
        <taxon>Burkholderiales</taxon>
        <taxon>Comamonadaceae</taxon>
        <taxon>Curvibacter</taxon>
    </lineage>
</organism>
<evidence type="ECO:0000313" key="5">
    <source>
        <dbReference type="EMBL" id="MDD0815732.1"/>
    </source>
</evidence>
<dbReference type="CDD" id="cd01949">
    <property type="entry name" value="GGDEF"/>
    <property type="match status" value="1"/>
</dbReference>
<dbReference type="Pfam" id="PF00563">
    <property type="entry name" value="EAL"/>
    <property type="match status" value="1"/>
</dbReference>
<dbReference type="PROSITE" id="PS50883">
    <property type="entry name" value="EAL"/>
    <property type="match status" value="1"/>
</dbReference>
<keyword evidence="1" id="KW-0812">Transmembrane</keyword>
<dbReference type="CDD" id="cd01948">
    <property type="entry name" value="EAL"/>
    <property type="match status" value="1"/>
</dbReference>
<dbReference type="SMART" id="SM00052">
    <property type="entry name" value="EAL"/>
    <property type="match status" value="1"/>
</dbReference>
<evidence type="ECO:0000259" key="4">
    <source>
        <dbReference type="PROSITE" id="PS50887"/>
    </source>
</evidence>
<dbReference type="EMBL" id="JAQSIO010000004">
    <property type="protein sequence ID" value="MDD0815732.1"/>
    <property type="molecule type" value="Genomic_DNA"/>
</dbReference>
<keyword evidence="1" id="KW-1133">Transmembrane helix</keyword>
<feature type="transmembrane region" description="Helical" evidence="1">
    <location>
        <begin position="16"/>
        <end position="40"/>
    </location>
</feature>
<keyword evidence="1" id="KW-0472">Membrane</keyword>
<protein>
    <submittedName>
        <fullName evidence="5">EAL domain-containing protein</fullName>
    </submittedName>
</protein>
<dbReference type="Proteomes" id="UP001528672">
    <property type="component" value="Unassembled WGS sequence"/>
</dbReference>
<dbReference type="InterPro" id="IPR000160">
    <property type="entry name" value="GGDEF_dom"/>
</dbReference>
<reference evidence="5 6" key="1">
    <citation type="submission" date="2023-02" db="EMBL/GenBank/DDBJ databases">
        <title>Bacterial whole genome sequence for Curvibacter sp. HBC28.</title>
        <authorList>
            <person name="Le V."/>
            <person name="Ko S.-R."/>
            <person name="Ahn C.-Y."/>
            <person name="Oh H.-M."/>
        </authorList>
    </citation>
    <scope>NUCLEOTIDE SEQUENCE [LARGE SCALE GENOMIC DNA]</scope>
    <source>
        <strain evidence="5 6">HBC28</strain>
    </source>
</reference>
<proteinExistence type="predicted"/>
<feature type="transmembrane region" description="Helical" evidence="1">
    <location>
        <begin position="194"/>
        <end position="213"/>
    </location>
</feature>
<dbReference type="InterPro" id="IPR035965">
    <property type="entry name" value="PAS-like_dom_sf"/>
</dbReference>